<protein>
    <submittedName>
        <fullName evidence="1">Uncharacterized protein</fullName>
    </submittedName>
</protein>
<reference evidence="1" key="1">
    <citation type="submission" date="2020-11" db="EMBL/GenBank/DDBJ databases">
        <authorList>
            <person name="Tran Van P."/>
        </authorList>
    </citation>
    <scope>NUCLEOTIDE SEQUENCE</scope>
</reference>
<accession>A0A7R8WV62</accession>
<evidence type="ECO:0000313" key="1">
    <source>
        <dbReference type="EMBL" id="CAD7238499.1"/>
    </source>
</evidence>
<organism evidence="1">
    <name type="scientific">Cyprideis torosa</name>
    <dbReference type="NCBI Taxonomy" id="163714"/>
    <lineage>
        <taxon>Eukaryota</taxon>
        <taxon>Metazoa</taxon>
        <taxon>Ecdysozoa</taxon>
        <taxon>Arthropoda</taxon>
        <taxon>Crustacea</taxon>
        <taxon>Oligostraca</taxon>
        <taxon>Ostracoda</taxon>
        <taxon>Podocopa</taxon>
        <taxon>Podocopida</taxon>
        <taxon>Cytherocopina</taxon>
        <taxon>Cytheroidea</taxon>
        <taxon>Cytherideidae</taxon>
        <taxon>Cyprideis</taxon>
    </lineage>
</organism>
<proteinExistence type="predicted"/>
<gene>
    <name evidence="1" type="ORF">CTOB1V02_LOCUS16314</name>
</gene>
<name>A0A7R8WV62_9CRUS</name>
<sequence length="69" mass="7680">NFDEFVIQACACSSVRLCYFSKSTIRRRFSRGIANCECELILEATQGSLCRLEATQGSVHLMATVFSPI</sequence>
<dbReference type="AlphaFoldDB" id="A0A7R8WV62"/>
<dbReference type="EMBL" id="OB702535">
    <property type="protein sequence ID" value="CAD7238499.1"/>
    <property type="molecule type" value="Genomic_DNA"/>
</dbReference>
<feature type="non-terminal residue" evidence="1">
    <location>
        <position position="69"/>
    </location>
</feature>